<keyword evidence="1" id="KW-0238">DNA-binding</keyword>
<dbReference type="SMART" id="SM00530">
    <property type="entry name" value="HTH_XRE"/>
    <property type="match status" value="1"/>
</dbReference>
<protein>
    <submittedName>
        <fullName evidence="3">Helix-turn-helix domain-containing protein</fullName>
    </submittedName>
</protein>
<dbReference type="PANTHER" id="PTHR46558:SF11">
    <property type="entry name" value="HTH-TYPE TRANSCRIPTIONAL REGULATOR XRE"/>
    <property type="match status" value="1"/>
</dbReference>
<dbReference type="Proteomes" id="UP000732527">
    <property type="component" value="Unassembled WGS sequence"/>
</dbReference>
<accession>A0A921EKN4</accession>
<dbReference type="SUPFAM" id="SSF47413">
    <property type="entry name" value="lambda repressor-like DNA-binding domains"/>
    <property type="match status" value="1"/>
</dbReference>
<dbReference type="CDD" id="cd00093">
    <property type="entry name" value="HTH_XRE"/>
    <property type="match status" value="1"/>
</dbReference>
<dbReference type="PANTHER" id="PTHR46558">
    <property type="entry name" value="TRACRIPTIONAL REGULATORY PROTEIN-RELATED-RELATED"/>
    <property type="match status" value="1"/>
</dbReference>
<dbReference type="Gene3D" id="1.10.260.40">
    <property type="entry name" value="lambda repressor-like DNA-binding domains"/>
    <property type="match status" value="1"/>
</dbReference>
<sequence length="203" mass="23497">MNRIKEIRLQKKVSQKDLAEAIDITRQAISLYEKNLRTPSPKVWQALADFFGVSVDWLKGYGYSWKELVNLLNDGYDESFTYQHSRDLDNKIMDAIAEKTGNQVMQSLANFQKEYGNIKKLINFYAKVTSSEIPENKSDRVKFFNDNFDFLIKSPEVQRLLHATHSYTETEAKETLLDALLNVMGAVYIASKFDKDKPSEKHQ</sequence>
<dbReference type="AlphaFoldDB" id="A0A921EKN4"/>
<name>A0A921EKN4_LACJH</name>
<evidence type="ECO:0000313" key="3">
    <source>
        <dbReference type="EMBL" id="HJE49767.1"/>
    </source>
</evidence>
<dbReference type="GO" id="GO:0003677">
    <property type="term" value="F:DNA binding"/>
    <property type="evidence" value="ECO:0007669"/>
    <property type="project" value="UniProtKB-KW"/>
</dbReference>
<reference evidence="3" key="1">
    <citation type="journal article" date="2021" name="PeerJ">
        <title>Extensive microbial diversity within the chicken gut microbiome revealed by metagenomics and culture.</title>
        <authorList>
            <person name="Gilroy R."/>
            <person name="Ravi A."/>
            <person name="Getino M."/>
            <person name="Pursley I."/>
            <person name="Horton D.L."/>
            <person name="Alikhan N.F."/>
            <person name="Baker D."/>
            <person name="Gharbi K."/>
            <person name="Hall N."/>
            <person name="Watson M."/>
            <person name="Adriaenssens E.M."/>
            <person name="Foster-Nyarko E."/>
            <person name="Jarju S."/>
            <person name="Secka A."/>
            <person name="Antonio M."/>
            <person name="Oren A."/>
            <person name="Chaudhuri R.R."/>
            <person name="La Ragione R."/>
            <person name="Hildebrand F."/>
            <person name="Pallen M.J."/>
        </authorList>
    </citation>
    <scope>NUCLEOTIDE SEQUENCE</scope>
    <source>
        <strain evidence="3">CHK192-2623</strain>
    </source>
</reference>
<gene>
    <name evidence="3" type="ORF">K8V69_06265</name>
</gene>
<evidence type="ECO:0000256" key="1">
    <source>
        <dbReference type="ARBA" id="ARBA00023125"/>
    </source>
</evidence>
<proteinExistence type="predicted"/>
<organism evidence="3 4">
    <name type="scientific">Lactobacillus johnsonii</name>
    <dbReference type="NCBI Taxonomy" id="33959"/>
    <lineage>
        <taxon>Bacteria</taxon>
        <taxon>Bacillati</taxon>
        <taxon>Bacillota</taxon>
        <taxon>Bacilli</taxon>
        <taxon>Lactobacillales</taxon>
        <taxon>Lactobacillaceae</taxon>
        <taxon>Lactobacillus</taxon>
    </lineage>
</organism>
<comment type="caution">
    <text evidence="3">The sequence shown here is derived from an EMBL/GenBank/DDBJ whole genome shotgun (WGS) entry which is preliminary data.</text>
</comment>
<dbReference type="Pfam" id="PF01381">
    <property type="entry name" value="HTH_3"/>
    <property type="match status" value="1"/>
</dbReference>
<feature type="domain" description="HTH cro/C1-type" evidence="2">
    <location>
        <begin position="4"/>
        <end position="58"/>
    </location>
</feature>
<dbReference type="EMBL" id="DYYQ01000039">
    <property type="protein sequence ID" value="HJE49767.1"/>
    <property type="molecule type" value="Genomic_DNA"/>
</dbReference>
<evidence type="ECO:0000259" key="2">
    <source>
        <dbReference type="PROSITE" id="PS50943"/>
    </source>
</evidence>
<dbReference type="PROSITE" id="PS50943">
    <property type="entry name" value="HTH_CROC1"/>
    <property type="match status" value="1"/>
</dbReference>
<evidence type="ECO:0000313" key="4">
    <source>
        <dbReference type="Proteomes" id="UP000732527"/>
    </source>
</evidence>
<reference evidence="3" key="2">
    <citation type="submission" date="2021-09" db="EMBL/GenBank/DDBJ databases">
        <authorList>
            <person name="Gilroy R."/>
        </authorList>
    </citation>
    <scope>NUCLEOTIDE SEQUENCE</scope>
    <source>
        <strain evidence="3">CHK192-2623</strain>
    </source>
</reference>
<dbReference type="InterPro" id="IPR010982">
    <property type="entry name" value="Lambda_DNA-bd_dom_sf"/>
</dbReference>
<dbReference type="InterPro" id="IPR001387">
    <property type="entry name" value="Cro/C1-type_HTH"/>
</dbReference>